<keyword evidence="3" id="KW-1185">Reference proteome</keyword>
<reference evidence="2" key="2">
    <citation type="journal article" date="2023" name="Commun. Biol.">
        <title>Intrasexual cuticular hydrocarbon dimorphism in a wasp sheds light on hydrocarbon biosynthesis genes in Hymenoptera.</title>
        <authorList>
            <person name="Moris V.C."/>
            <person name="Podsiadlowski L."/>
            <person name="Martin S."/>
            <person name="Oeyen J.P."/>
            <person name="Donath A."/>
            <person name="Petersen M."/>
            <person name="Wilbrandt J."/>
            <person name="Misof B."/>
            <person name="Liedtke D."/>
            <person name="Thamm M."/>
            <person name="Scheiner R."/>
            <person name="Schmitt T."/>
            <person name="Niehuis O."/>
        </authorList>
    </citation>
    <scope>NUCLEOTIDE SEQUENCE</scope>
    <source>
        <strain evidence="2">GBR_01_08_01A</strain>
    </source>
</reference>
<feature type="region of interest" description="Disordered" evidence="1">
    <location>
        <begin position="103"/>
        <end position="172"/>
    </location>
</feature>
<evidence type="ECO:0000313" key="3">
    <source>
        <dbReference type="Proteomes" id="UP001258017"/>
    </source>
</evidence>
<reference evidence="2" key="1">
    <citation type="submission" date="2021-08" db="EMBL/GenBank/DDBJ databases">
        <authorList>
            <person name="Misof B."/>
            <person name="Oliver O."/>
            <person name="Podsiadlowski L."/>
            <person name="Donath A."/>
            <person name="Peters R."/>
            <person name="Mayer C."/>
            <person name="Rust J."/>
            <person name="Gunkel S."/>
            <person name="Lesny P."/>
            <person name="Martin S."/>
            <person name="Oeyen J.P."/>
            <person name="Petersen M."/>
            <person name="Panagiotis P."/>
            <person name="Wilbrandt J."/>
            <person name="Tanja T."/>
        </authorList>
    </citation>
    <scope>NUCLEOTIDE SEQUENCE</scope>
    <source>
        <strain evidence="2">GBR_01_08_01A</strain>
        <tissue evidence="2">Thorax + abdomen</tissue>
    </source>
</reference>
<organism evidence="2 3">
    <name type="scientific">Odynerus spinipes</name>
    <dbReference type="NCBI Taxonomy" id="1348599"/>
    <lineage>
        <taxon>Eukaryota</taxon>
        <taxon>Metazoa</taxon>
        <taxon>Ecdysozoa</taxon>
        <taxon>Arthropoda</taxon>
        <taxon>Hexapoda</taxon>
        <taxon>Insecta</taxon>
        <taxon>Pterygota</taxon>
        <taxon>Neoptera</taxon>
        <taxon>Endopterygota</taxon>
        <taxon>Hymenoptera</taxon>
        <taxon>Apocrita</taxon>
        <taxon>Aculeata</taxon>
        <taxon>Vespoidea</taxon>
        <taxon>Vespidae</taxon>
        <taxon>Eumeninae</taxon>
        <taxon>Odynerus</taxon>
    </lineage>
</organism>
<protein>
    <submittedName>
        <fullName evidence="2">Uncharacterized protein</fullName>
    </submittedName>
</protein>
<proteinExistence type="predicted"/>
<dbReference type="AlphaFoldDB" id="A0AAD9VTQ5"/>
<feature type="compositionally biased region" description="Basic and acidic residues" evidence="1">
    <location>
        <begin position="106"/>
        <end position="120"/>
    </location>
</feature>
<dbReference type="Proteomes" id="UP001258017">
    <property type="component" value="Unassembled WGS sequence"/>
</dbReference>
<evidence type="ECO:0000256" key="1">
    <source>
        <dbReference type="SAM" id="MobiDB-lite"/>
    </source>
</evidence>
<name>A0AAD9VTQ5_9HYME</name>
<comment type="caution">
    <text evidence="2">The sequence shown here is derived from an EMBL/GenBank/DDBJ whole genome shotgun (WGS) entry which is preliminary data.</text>
</comment>
<sequence>MDVTLRMLGRPDLAKYIERKRKLDISKGQRHSLSKRSLYGNVELSKVVLSKENEKNIKGKENCTNQIHEAHHNASPAEAKVLPNGYNCTCTCSDVDIESGSVNDYPEYHRGRKNDREKSRKPLKKKKKEKTKDGDLLESFIKKSSKAKEQRKKHKYKTKSVRTKDFDRTKSDKKKIRSNLIADFKKYPTCDCCKCTADYK</sequence>
<accession>A0AAD9VTQ5</accession>
<gene>
    <name evidence="2" type="ORF">KPH14_011696</name>
</gene>
<evidence type="ECO:0000313" key="2">
    <source>
        <dbReference type="EMBL" id="KAK2586651.1"/>
    </source>
</evidence>
<dbReference type="EMBL" id="JAIFRP010000011">
    <property type="protein sequence ID" value="KAK2586651.1"/>
    <property type="molecule type" value="Genomic_DNA"/>
</dbReference>
<feature type="compositionally biased region" description="Basic residues" evidence="1">
    <location>
        <begin position="143"/>
        <end position="161"/>
    </location>
</feature>